<dbReference type="CDD" id="cd00761">
    <property type="entry name" value="Glyco_tranf_GTA_type"/>
    <property type="match status" value="1"/>
</dbReference>
<sequence length="328" mass="38852">MNKITILIPCYNKRDFLPRLFKNLSKQNDSNFNVLFLDDGSSDQSASMIAKFIQDKANYKAIFLEKNQGLSNARNTLISQCSSEYFYFMDPDDLISKNAIKLFNAVVKQQDFEIIYARYSLIFYRIPIINFLSKLKWNNSSWKSPINFAADNSPFIWNKVFQKQWFLDKGFRFIEGHIFEDIPISFVTMMMAAKTHYISNKTYKYDLNLKGLSKKPSLSRLEGIYANLNYLHTLIKTNNLTQTWNQVVEKFFFKNILVHLFFGLNAKFIIKNFEKCEPILKNLYKFFQKNNFESKMAKYSNRTTLMFNSAIKNYFKIKQLIFTGEYYE</sequence>
<gene>
    <name evidence="4" type="ORF">MYB_02420</name>
</gene>
<evidence type="ECO:0000313" key="4">
    <source>
        <dbReference type="EMBL" id="AHH45486.1"/>
    </source>
</evidence>
<dbReference type="EMBL" id="CP007154">
    <property type="protein sequence ID" value="AHH45486.1"/>
    <property type="molecule type" value="Genomic_DNA"/>
</dbReference>
<organism evidence="4 5">
    <name type="scientific">Mesomycoplasma bovoculi M165/69</name>
    <dbReference type="NCBI Taxonomy" id="743966"/>
    <lineage>
        <taxon>Bacteria</taxon>
        <taxon>Bacillati</taxon>
        <taxon>Mycoplasmatota</taxon>
        <taxon>Mycoplasmoidales</taxon>
        <taxon>Metamycoplasmataceae</taxon>
        <taxon>Mesomycoplasma</taxon>
    </lineage>
</organism>
<reference evidence="4 5" key="1">
    <citation type="journal article" date="2014" name="Genome Announc.">
        <title>Complete Genome Sequence of Mycoplasma bovoculi Strain M165/69T (ATCC 29104).</title>
        <authorList>
            <person name="Calcutt M.J."/>
            <person name="Foecking M.F."/>
        </authorList>
    </citation>
    <scope>NUCLEOTIDE SEQUENCE [LARGE SCALE GENOMIC DNA]</scope>
    <source>
        <strain evidence="4">M165/69</strain>
    </source>
</reference>
<dbReference type="AlphaFoldDB" id="W5UTR8"/>
<dbReference type="HOGENOM" id="CLU_813338_0_0_14"/>
<dbReference type="PANTHER" id="PTHR22916">
    <property type="entry name" value="GLYCOSYLTRANSFERASE"/>
    <property type="match status" value="1"/>
</dbReference>
<keyword evidence="1" id="KW-0328">Glycosyltransferase</keyword>
<evidence type="ECO:0000256" key="2">
    <source>
        <dbReference type="ARBA" id="ARBA00022679"/>
    </source>
</evidence>
<dbReference type="RefSeq" id="WP_022935142.1">
    <property type="nucleotide sequence ID" value="NZ_CP007154.1"/>
</dbReference>
<dbReference type="PANTHER" id="PTHR22916:SF51">
    <property type="entry name" value="GLYCOSYLTRANSFERASE EPSH-RELATED"/>
    <property type="match status" value="1"/>
</dbReference>
<evidence type="ECO:0000256" key="1">
    <source>
        <dbReference type="ARBA" id="ARBA00022676"/>
    </source>
</evidence>
<dbReference type="Pfam" id="PF00535">
    <property type="entry name" value="Glycos_transf_2"/>
    <property type="match status" value="1"/>
</dbReference>
<dbReference type="KEGG" id="mbc:MYB_02420"/>
<evidence type="ECO:0000259" key="3">
    <source>
        <dbReference type="Pfam" id="PF00535"/>
    </source>
</evidence>
<dbReference type="eggNOG" id="COG0463">
    <property type="taxonomic scope" value="Bacteria"/>
</dbReference>
<name>W5UTR8_9BACT</name>
<dbReference type="Gene3D" id="3.90.550.10">
    <property type="entry name" value="Spore Coat Polysaccharide Biosynthesis Protein SpsA, Chain A"/>
    <property type="match status" value="1"/>
</dbReference>
<dbReference type="PATRIC" id="fig|743966.3.peg.487"/>
<dbReference type="InterPro" id="IPR029044">
    <property type="entry name" value="Nucleotide-diphossugar_trans"/>
</dbReference>
<dbReference type="GO" id="GO:0016757">
    <property type="term" value="F:glycosyltransferase activity"/>
    <property type="evidence" value="ECO:0007669"/>
    <property type="project" value="UniProtKB-KW"/>
</dbReference>
<dbReference type="STRING" id="743966.MYB_02420"/>
<keyword evidence="5" id="KW-1185">Reference proteome</keyword>
<keyword evidence="2" id="KW-0808">Transferase</keyword>
<feature type="domain" description="Glycosyltransferase 2-like" evidence="3">
    <location>
        <begin position="5"/>
        <end position="131"/>
    </location>
</feature>
<proteinExistence type="predicted"/>
<dbReference type="InterPro" id="IPR001173">
    <property type="entry name" value="Glyco_trans_2-like"/>
</dbReference>
<accession>W5UTR8</accession>
<dbReference type="Proteomes" id="UP000019229">
    <property type="component" value="Chromosome"/>
</dbReference>
<evidence type="ECO:0000313" key="5">
    <source>
        <dbReference type="Proteomes" id="UP000019229"/>
    </source>
</evidence>
<protein>
    <recommendedName>
        <fullName evidence="3">Glycosyltransferase 2-like domain-containing protein</fullName>
    </recommendedName>
</protein>
<dbReference type="OrthoDB" id="9785185at2"/>
<dbReference type="SUPFAM" id="SSF53448">
    <property type="entry name" value="Nucleotide-diphospho-sugar transferases"/>
    <property type="match status" value="1"/>
</dbReference>